<sequence>MPYIHTKVSNEISPEQEKSLKTQLGEAISLLPGKSEQWLMLDFEQQCHMYFQGNQNNPCAMVEVKVFGGFTGEQYEALTEKISQIFHQVLGIQPSRIYVTYSEFEHWGWNGSNF</sequence>
<dbReference type="InterPro" id="IPR001398">
    <property type="entry name" value="Macrophage_inhib_fac"/>
</dbReference>
<keyword evidence="13" id="KW-1185">Reference proteome</keyword>
<proteinExistence type="predicted"/>
<dbReference type="RefSeq" id="WP_069988502.1">
    <property type="nucleotide sequence ID" value="NZ_JACOQK010000001.1"/>
</dbReference>
<accession>A0ABR7IP34</accession>
<dbReference type="PANTHER" id="PTHR11954">
    <property type="entry name" value="D-DOPACHROME DECARBOXYLASE"/>
    <property type="match status" value="1"/>
</dbReference>
<keyword evidence="4" id="KW-0413">Isomerase</keyword>
<dbReference type="EMBL" id="JACOQK010000001">
    <property type="protein sequence ID" value="MBC5786876.1"/>
    <property type="molecule type" value="Genomic_DNA"/>
</dbReference>
<evidence type="ECO:0000256" key="5">
    <source>
        <dbReference type="ARBA" id="ARBA00036735"/>
    </source>
</evidence>
<keyword evidence="2" id="KW-0202">Cytokine</keyword>
<protein>
    <recommendedName>
        <fullName evidence="11">L-dopachrome isomerase</fullName>
        <ecNumber evidence="8">5.3.2.1</ecNumber>
        <ecNumber evidence="7">5.3.3.12</ecNumber>
    </recommendedName>
    <alternativeName>
        <fullName evidence="9">L-dopachrome tautomerase</fullName>
    </alternativeName>
    <alternativeName>
        <fullName evidence="10">Phenylpyruvate tautomerase</fullName>
    </alternativeName>
</protein>
<evidence type="ECO:0000256" key="7">
    <source>
        <dbReference type="ARBA" id="ARBA00038932"/>
    </source>
</evidence>
<evidence type="ECO:0000256" key="8">
    <source>
        <dbReference type="ARBA" id="ARBA00039086"/>
    </source>
</evidence>
<comment type="catalytic activity">
    <reaction evidence="6">
        <text>L-dopachrome = 5,6-dihydroxyindole-2-carboxylate</text>
        <dbReference type="Rhea" id="RHEA:13041"/>
        <dbReference type="ChEBI" id="CHEBI:16875"/>
        <dbReference type="ChEBI" id="CHEBI:57509"/>
        <dbReference type="EC" id="5.3.3.12"/>
    </reaction>
</comment>
<name>A0ABR7IP34_9CLOT</name>
<evidence type="ECO:0000256" key="11">
    <source>
        <dbReference type="ARBA" id="ARBA00042730"/>
    </source>
</evidence>
<dbReference type="SUPFAM" id="SSF55331">
    <property type="entry name" value="Tautomerase/MIF"/>
    <property type="match status" value="1"/>
</dbReference>
<evidence type="ECO:0000256" key="2">
    <source>
        <dbReference type="ARBA" id="ARBA00022514"/>
    </source>
</evidence>
<comment type="catalytic activity">
    <reaction evidence="5">
        <text>3-phenylpyruvate = enol-phenylpyruvate</text>
        <dbReference type="Rhea" id="RHEA:17097"/>
        <dbReference type="ChEBI" id="CHEBI:16815"/>
        <dbReference type="ChEBI" id="CHEBI:18005"/>
        <dbReference type="EC" id="5.3.2.1"/>
    </reaction>
</comment>
<dbReference type="InterPro" id="IPR014347">
    <property type="entry name" value="Tautomerase/MIF_sf"/>
</dbReference>
<evidence type="ECO:0000256" key="9">
    <source>
        <dbReference type="ARBA" id="ARBA00041631"/>
    </source>
</evidence>
<reference evidence="12 13" key="1">
    <citation type="submission" date="2020-08" db="EMBL/GenBank/DDBJ databases">
        <title>Genome public.</title>
        <authorList>
            <person name="Liu C."/>
            <person name="Sun Q."/>
        </authorList>
    </citation>
    <scope>NUCLEOTIDE SEQUENCE [LARGE SCALE GENOMIC DNA]</scope>
    <source>
        <strain evidence="12 13">NSJ-27</strain>
    </source>
</reference>
<dbReference type="Pfam" id="PF01187">
    <property type="entry name" value="MIF"/>
    <property type="match status" value="1"/>
</dbReference>
<evidence type="ECO:0000313" key="12">
    <source>
        <dbReference type="EMBL" id="MBC5786876.1"/>
    </source>
</evidence>
<dbReference type="EC" id="5.3.3.12" evidence="7"/>
<dbReference type="PANTHER" id="PTHR11954:SF6">
    <property type="entry name" value="MACROPHAGE MIGRATION INHIBITORY FACTOR"/>
    <property type="match status" value="1"/>
</dbReference>
<evidence type="ECO:0000256" key="6">
    <source>
        <dbReference type="ARBA" id="ARBA00036823"/>
    </source>
</evidence>
<comment type="subcellular location">
    <subcellularLocation>
        <location evidence="1">Secreted</location>
    </subcellularLocation>
</comment>
<evidence type="ECO:0000256" key="4">
    <source>
        <dbReference type="ARBA" id="ARBA00023235"/>
    </source>
</evidence>
<keyword evidence="3" id="KW-0964">Secreted</keyword>
<evidence type="ECO:0000256" key="10">
    <source>
        <dbReference type="ARBA" id="ARBA00041912"/>
    </source>
</evidence>
<comment type="caution">
    <text evidence="12">The sequence shown here is derived from an EMBL/GenBank/DDBJ whole genome shotgun (WGS) entry which is preliminary data.</text>
</comment>
<gene>
    <name evidence="12" type="ORF">H8Z77_02415</name>
</gene>
<dbReference type="Proteomes" id="UP000649151">
    <property type="component" value="Unassembled WGS sequence"/>
</dbReference>
<evidence type="ECO:0000256" key="1">
    <source>
        <dbReference type="ARBA" id="ARBA00004613"/>
    </source>
</evidence>
<dbReference type="Gene3D" id="3.30.429.10">
    <property type="entry name" value="Macrophage Migration Inhibitory Factor"/>
    <property type="match status" value="1"/>
</dbReference>
<organism evidence="12 13">
    <name type="scientific">Clostridium facile</name>
    <dbReference type="NCBI Taxonomy" id="2763035"/>
    <lineage>
        <taxon>Bacteria</taxon>
        <taxon>Bacillati</taxon>
        <taxon>Bacillota</taxon>
        <taxon>Clostridia</taxon>
        <taxon>Eubacteriales</taxon>
        <taxon>Clostridiaceae</taxon>
        <taxon>Clostridium</taxon>
    </lineage>
</organism>
<dbReference type="EC" id="5.3.2.1" evidence="8"/>
<evidence type="ECO:0000256" key="3">
    <source>
        <dbReference type="ARBA" id="ARBA00022525"/>
    </source>
</evidence>
<evidence type="ECO:0000313" key="13">
    <source>
        <dbReference type="Proteomes" id="UP000649151"/>
    </source>
</evidence>